<feature type="region of interest" description="Disordered" evidence="1">
    <location>
        <begin position="1"/>
        <end position="48"/>
    </location>
</feature>
<dbReference type="InterPro" id="IPR043519">
    <property type="entry name" value="NT_sf"/>
</dbReference>
<evidence type="ECO:0000256" key="1">
    <source>
        <dbReference type="SAM" id="MobiDB-lite"/>
    </source>
</evidence>
<feature type="compositionally biased region" description="Basic and acidic residues" evidence="1">
    <location>
        <begin position="265"/>
        <end position="281"/>
    </location>
</feature>
<gene>
    <name evidence="3" type="ORF">AVDCRST_MAG49-2551</name>
</gene>
<feature type="compositionally biased region" description="Polar residues" evidence="1">
    <location>
        <begin position="30"/>
        <end position="43"/>
    </location>
</feature>
<dbReference type="Gene3D" id="3.30.460.10">
    <property type="entry name" value="Beta Polymerase, domain 2"/>
    <property type="match status" value="1"/>
</dbReference>
<dbReference type="Pfam" id="PF01909">
    <property type="entry name" value="NTP_transf_2"/>
    <property type="match status" value="1"/>
</dbReference>
<dbReference type="CDD" id="cd05403">
    <property type="entry name" value="NT_KNTase_like"/>
    <property type="match status" value="1"/>
</dbReference>
<reference evidence="3" key="1">
    <citation type="submission" date="2020-02" db="EMBL/GenBank/DDBJ databases">
        <authorList>
            <person name="Meier V. D."/>
        </authorList>
    </citation>
    <scope>NUCLEOTIDE SEQUENCE</scope>
    <source>
        <strain evidence="3">AVDCRST_MAG49</strain>
    </source>
</reference>
<sequence>MTGTSGTGAYRRPGAITGSRPGAIPRSPRSPGTGTIRTATMPSPSTPILGRRAVKRDRLLTRIEGVLRDDGRVAAAWLVGSLGLGTTDALSDLDLWVVLADEHREAAVTPTARHALVAAVRTPQLAVEALRNAPEAGGYLLTLYPGETGACRVDWHWQPRAAARFPVAGRLLVGRVGIPPVPAPTPTPLSDRERAEVVIEKVALFWVATALTARAVARRRLWDAGRMIGWAIDPLDEAAWSPETSMPAGHDDLRDRPRPSPPTAPRDRLALVRGRQDDGGPPRRGRGARRGGSDRRRRAGVPVPRPGRRPGQRPGRRGGRRGGQVARRVR</sequence>
<protein>
    <recommendedName>
        <fullName evidence="2">Polymerase nucleotidyl transferase domain-containing protein</fullName>
    </recommendedName>
</protein>
<evidence type="ECO:0000259" key="2">
    <source>
        <dbReference type="Pfam" id="PF01909"/>
    </source>
</evidence>
<feature type="compositionally biased region" description="Basic residues" evidence="1">
    <location>
        <begin position="306"/>
        <end position="320"/>
    </location>
</feature>
<feature type="compositionally biased region" description="Basic and acidic residues" evidence="1">
    <location>
        <begin position="249"/>
        <end position="258"/>
    </location>
</feature>
<dbReference type="GO" id="GO:0016779">
    <property type="term" value="F:nucleotidyltransferase activity"/>
    <property type="evidence" value="ECO:0007669"/>
    <property type="project" value="InterPro"/>
</dbReference>
<dbReference type="InterPro" id="IPR002934">
    <property type="entry name" value="Polymerase_NTP_transf_dom"/>
</dbReference>
<evidence type="ECO:0000313" key="3">
    <source>
        <dbReference type="EMBL" id="CAA9560819.1"/>
    </source>
</evidence>
<dbReference type="SUPFAM" id="SSF81301">
    <property type="entry name" value="Nucleotidyltransferase"/>
    <property type="match status" value="1"/>
</dbReference>
<feature type="region of interest" description="Disordered" evidence="1">
    <location>
        <begin position="241"/>
        <end position="330"/>
    </location>
</feature>
<organism evidence="3">
    <name type="scientific">uncultured Thermomicrobiales bacterium</name>
    <dbReference type="NCBI Taxonomy" id="1645740"/>
    <lineage>
        <taxon>Bacteria</taxon>
        <taxon>Pseudomonadati</taxon>
        <taxon>Thermomicrobiota</taxon>
        <taxon>Thermomicrobia</taxon>
        <taxon>Thermomicrobiales</taxon>
        <taxon>environmental samples</taxon>
    </lineage>
</organism>
<name>A0A6J4UZ23_9BACT</name>
<accession>A0A6J4UZ23</accession>
<proteinExistence type="predicted"/>
<feature type="domain" description="Polymerase nucleotidyl transferase" evidence="2">
    <location>
        <begin position="62"/>
        <end position="105"/>
    </location>
</feature>
<feature type="compositionally biased region" description="Basic residues" evidence="1">
    <location>
        <begin position="283"/>
        <end position="299"/>
    </location>
</feature>
<dbReference type="EMBL" id="CADCWG010000163">
    <property type="protein sequence ID" value="CAA9560819.1"/>
    <property type="molecule type" value="Genomic_DNA"/>
</dbReference>
<dbReference type="AlphaFoldDB" id="A0A6J4UZ23"/>